<protein>
    <submittedName>
        <fullName evidence="2">Uncharacterized protein</fullName>
    </submittedName>
</protein>
<dbReference type="Proteomes" id="UP000218811">
    <property type="component" value="Unassembled WGS sequence"/>
</dbReference>
<evidence type="ECO:0000313" key="2">
    <source>
        <dbReference type="EMBL" id="PCH34490.1"/>
    </source>
</evidence>
<name>A0A2H3IWW6_WOLCO</name>
<evidence type="ECO:0000256" key="1">
    <source>
        <dbReference type="SAM" id="MobiDB-lite"/>
    </source>
</evidence>
<organism evidence="2 3">
    <name type="scientific">Wolfiporia cocos (strain MD-104)</name>
    <name type="common">Brown rot fungus</name>
    <dbReference type="NCBI Taxonomy" id="742152"/>
    <lineage>
        <taxon>Eukaryota</taxon>
        <taxon>Fungi</taxon>
        <taxon>Dikarya</taxon>
        <taxon>Basidiomycota</taxon>
        <taxon>Agaricomycotina</taxon>
        <taxon>Agaricomycetes</taxon>
        <taxon>Polyporales</taxon>
        <taxon>Phaeolaceae</taxon>
        <taxon>Wolfiporia</taxon>
    </lineage>
</organism>
<feature type="region of interest" description="Disordered" evidence="1">
    <location>
        <begin position="1"/>
        <end position="20"/>
    </location>
</feature>
<reference evidence="2 3" key="1">
    <citation type="journal article" date="2012" name="Science">
        <title>The Paleozoic origin of enzymatic lignin decomposition reconstructed from 31 fungal genomes.</title>
        <authorList>
            <person name="Floudas D."/>
            <person name="Binder M."/>
            <person name="Riley R."/>
            <person name="Barry K."/>
            <person name="Blanchette R.A."/>
            <person name="Henrissat B."/>
            <person name="Martinez A.T."/>
            <person name="Otillar R."/>
            <person name="Spatafora J.W."/>
            <person name="Yadav J.S."/>
            <person name="Aerts A."/>
            <person name="Benoit I."/>
            <person name="Boyd A."/>
            <person name="Carlson A."/>
            <person name="Copeland A."/>
            <person name="Coutinho P.M."/>
            <person name="de Vries R.P."/>
            <person name="Ferreira P."/>
            <person name="Findley K."/>
            <person name="Foster B."/>
            <person name="Gaskell J."/>
            <person name="Glotzer D."/>
            <person name="Gorecki P."/>
            <person name="Heitman J."/>
            <person name="Hesse C."/>
            <person name="Hori C."/>
            <person name="Igarashi K."/>
            <person name="Jurgens J.A."/>
            <person name="Kallen N."/>
            <person name="Kersten P."/>
            <person name="Kohler A."/>
            <person name="Kuees U."/>
            <person name="Kumar T.K.A."/>
            <person name="Kuo A."/>
            <person name="LaButti K."/>
            <person name="Larrondo L.F."/>
            <person name="Lindquist E."/>
            <person name="Ling A."/>
            <person name="Lombard V."/>
            <person name="Lucas S."/>
            <person name="Lundell T."/>
            <person name="Martin R."/>
            <person name="McLaughlin D.J."/>
            <person name="Morgenstern I."/>
            <person name="Morin E."/>
            <person name="Murat C."/>
            <person name="Nagy L.G."/>
            <person name="Nolan M."/>
            <person name="Ohm R.A."/>
            <person name="Patyshakuliyeva A."/>
            <person name="Rokas A."/>
            <person name="Ruiz-Duenas F.J."/>
            <person name="Sabat G."/>
            <person name="Salamov A."/>
            <person name="Samejima M."/>
            <person name="Schmutz J."/>
            <person name="Slot J.C."/>
            <person name="St John F."/>
            <person name="Stenlid J."/>
            <person name="Sun H."/>
            <person name="Sun S."/>
            <person name="Syed K."/>
            <person name="Tsang A."/>
            <person name="Wiebenga A."/>
            <person name="Young D."/>
            <person name="Pisabarro A."/>
            <person name="Eastwood D.C."/>
            <person name="Martin F."/>
            <person name="Cullen D."/>
            <person name="Grigoriev I.V."/>
            <person name="Hibbett D.S."/>
        </authorList>
    </citation>
    <scope>NUCLEOTIDE SEQUENCE [LARGE SCALE GENOMIC DNA]</scope>
    <source>
        <strain evidence="2 3">MD-104</strain>
    </source>
</reference>
<proteinExistence type="predicted"/>
<feature type="region of interest" description="Disordered" evidence="1">
    <location>
        <begin position="53"/>
        <end position="73"/>
    </location>
</feature>
<evidence type="ECO:0000313" key="3">
    <source>
        <dbReference type="Proteomes" id="UP000218811"/>
    </source>
</evidence>
<dbReference type="EMBL" id="KB467831">
    <property type="protein sequence ID" value="PCH34490.1"/>
    <property type="molecule type" value="Genomic_DNA"/>
</dbReference>
<sequence length="272" mass="30484">MSPSGDEISNADVNKDLKQNIPVFRDDEEISYRRRVVPDDALVGRVANSSQIALSSSNDTNQSNHTEKLSYSTPAPAQSHIVSHPALLVTCPLGVSQHHVVKPHHLVLSNEPPVSICKLEMQQQPHQIHPLAIAFMSEPEVGKPEVGELEVGKPEVDESICYSKVTAITLTHEYMWTILYKCALKVGEPAIAHRIFYDNSYAVLLAEVVCHSLLTLRQSYNAYFRKHQNATLRLFPRFAAHTENGKRVLLIRESKYHINLSNGNGSWCRTTQ</sequence>
<gene>
    <name evidence="2" type="ORF">WOLCODRAFT_15352</name>
</gene>
<dbReference type="AlphaFoldDB" id="A0A2H3IWW6"/>
<accession>A0A2H3IWW6</accession>
<keyword evidence="3" id="KW-1185">Reference proteome</keyword>